<dbReference type="GO" id="GO:0006397">
    <property type="term" value="P:mRNA processing"/>
    <property type="evidence" value="ECO:0007669"/>
    <property type="project" value="UniProtKB-KW"/>
</dbReference>
<feature type="domain" description="RRM" evidence="8">
    <location>
        <begin position="182"/>
        <end position="255"/>
    </location>
</feature>
<feature type="region of interest" description="Disordered" evidence="7">
    <location>
        <begin position="245"/>
        <end position="331"/>
    </location>
</feature>
<comment type="subcellular location">
    <subcellularLocation>
        <location evidence="1">Nucleus</location>
    </subcellularLocation>
</comment>
<protein>
    <submittedName>
        <fullName evidence="9">RNA-binding domain-containing protein</fullName>
    </submittedName>
</protein>
<proteinExistence type="predicted"/>
<dbReference type="GO" id="GO:0003729">
    <property type="term" value="F:mRNA binding"/>
    <property type="evidence" value="ECO:0007669"/>
    <property type="project" value="TreeGrafter"/>
</dbReference>
<evidence type="ECO:0000313" key="10">
    <source>
        <dbReference type="Proteomes" id="UP000245946"/>
    </source>
</evidence>
<evidence type="ECO:0000259" key="8">
    <source>
        <dbReference type="PROSITE" id="PS50102"/>
    </source>
</evidence>
<feature type="compositionally biased region" description="Basic and acidic residues" evidence="7">
    <location>
        <begin position="262"/>
        <end position="331"/>
    </location>
</feature>
<dbReference type="Pfam" id="PF00076">
    <property type="entry name" value="RRM_1"/>
    <property type="match status" value="2"/>
</dbReference>
<evidence type="ECO:0000256" key="2">
    <source>
        <dbReference type="ARBA" id="ARBA00022664"/>
    </source>
</evidence>
<evidence type="ECO:0000256" key="1">
    <source>
        <dbReference type="ARBA" id="ARBA00004123"/>
    </source>
</evidence>
<evidence type="ECO:0000256" key="5">
    <source>
        <dbReference type="ARBA" id="ARBA00023242"/>
    </source>
</evidence>
<dbReference type="GO" id="GO:0005737">
    <property type="term" value="C:cytoplasm"/>
    <property type="evidence" value="ECO:0007669"/>
    <property type="project" value="TreeGrafter"/>
</dbReference>
<dbReference type="Gene3D" id="3.30.70.330">
    <property type="match status" value="2"/>
</dbReference>
<evidence type="ECO:0000256" key="6">
    <source>
        <dbReference type="PROSITE-ProRule" id="PRU00176"/>
    </source>
</evidence>
<accession>A0A316Z8P8</accession>
<dbReference type="EMBL" id="KZ819292">
    <property type="protein sequence ID" value="PWN98160.1"/>
    <property type="molecule type" value="Genomic_DNA"/>
</dbReference>
<dbReference type="STRING" id="58919.A0A316Z8P8"/>
<dbReference type="InterPro" id="IPR012677">
    <property type="entry name" value="Nucleotide-bd_a/b_plait_sf"/>
</dbReference>
<keyword evidence="10" id="KW-1185">Reference proteome</keyword>
<dbReference type="InterPro" id="IPR035979">
    <property type="entry name" value="RBD_domain_sf"/>
</dbReference>
<dbReference type="PANTHER" id="PTHR23003">
    <property type="entry name" value="RNA RECOGNITION MOTIF RRM DOMAIN CONTAINING PROTEIN"/>
    <property type="match status" value="1"/>
</dbReference>
<dbReference type="PANTHER" id="PTHR23003:SF62">
    <property type="entry name" value="SERINE_ARGININE (SR)-TYPE SHUTTLING MRNA BINDING PROTEIN NPL3"/>
    <property type="match status" value="1"/>
</dbReference>
<keyword evidence="4 6" id="KW-0694">RNA-binding</keyword>
<dbReference type="SUPFAM" id="SSF54928">
    <property type="entry name" value="RNA-binding domain, RBD"/>
    <property type="match status" value="1"/>
</dbReference>
<dbReference type="OrthoDB" id="1099063at2759"/>
<keyword evidence="3" id="KW-0677">Repeat</keyword>
<organism evidence="9 10">
    <name type="scientific">Tilletiopsis washingtonensis</name>
    <dbReference type="NCBI Taxonomy" id="58919"/>
    <lineage>
        <taxon>Eukaryota</taxon>
        <taxon>Fungi</taxon>
        <taxon>Dikarya</taxon>
        <taxon>Basidiomycota</taxon>
        <taxon>Ustilaginomycotina</taxon>
        <taxon>Exobasidiomycetes</taxon>
        <taxon>Entylomatales</taxon>
        <taxon>Entylomatales incertae sedis</taxon>
        <taxon>Tilletiopsis</taxon>
    </lineage>
</organism>
<dbReference type="GO" id="GO:0005634">
    <property type="term" value="C:nucleus"/>
    <property type="evidence" value="ECO:0007669"/>
    <property type="project" value="UniProtKB-SubCell"/>
</dbReference>
<dbReference type="InterPro" id="IPR050374">
    <property type="entry name" value="RRT5_SRSF_SR"/>
</dbReference>
<dbReference type="AlphaFoldDB" id="A0A316Z8P8"/>
<feature type="domain" description="RRM" evidence="8">
    <location>
        <begin position="6"/>
        <end position="76"/>
    </location>
</feature>
<reference evidence="9 10" key="1">
    <citation type="journal article" date="2018" name="Mol. Biol. Evol.">
        <title>Broad Genomic Sampling Reveals a Smut Pathogenic Ancestry of the Fungal Clade Ustilaginomycotina.</title>
        <authorList>
            <person name="Kijpornyongpan T."/>
            <person name="Mondo S.J."/>
            <person name="Barry K."/>
            <person name="Sandor L."/>
            <person name="Lee J."/>
            <person name="Lipzen A."/>
            <person name="Pangilinan J."/>
            <person name="LaButti K."/>
            <person name="Hainaut M."/>
            <person name="Henrissat B."/>
            <person name="Grigoriev I.V."/>
            <person name="Spatafora J.W."/>
            <person name="Aime M.C."/>
        </authorList>
    </citation>
    <scope>NUCLEOTIDE SEQUENCE [LARGE SCALE GENOMIC DNA]</scope>
    <source>
        <strain evidence="9 10">MCA 4186</strain>
    </source>
</reference>
<dbReference type="Proteomes" id="UP000245946">
    <property type="component" value="Unassembled WGS sequence"/>
</dbReference>
<name>A0A316Z8P8_9BASI</name>
<evidence type="ECO:0000256" key="7">
    <source>
        <dbReference type="SAM" id="MobiDB-lite"/>
    </source>
</evidence>
<dbReference type="InterPro" id="IPR000504">
    <property type="entry name" value="RRM_dom"/>
</dbReference>
<gene>
    <name evidence="9" type="ORF">FA09DRAFT_338591</name>
</gene>
<evidence type="ECO:0000313" key="9">
    <source>
        <dbReference type="EMBL" id="PWN98160.1"/>
    </source>
</evidence>
<dbReference type="SMART" id="SM00360">
    <property type="entry name" value="RRM"/>
    <property type="match status" value="2"/>
</dbReference>
<sequence length="331" mass="35741">MSVPSKRLYVGHLSPDVRRTDLEDLFKNYGKIVDMRIMGAFGFVEWENVQDAEDVLREFNGKAFMGDRLILEPAKEARPRGEYGDRGGYGGGRGGYGGGDYGAPRGGGYGGPPGGGYGGGRGYDQYGPPGGGYGGPPGGGYGGGGYGGGYGGGRGGYGPPGGGYGGGYGAPRAPPRLRRGEFRVIVSNLPPNTSWQDLKDIGREAGHISFADVDPERPGEGVLEYDSREDMERALDKIEGVELRGNKLRVDAAGEPAPRSNGGRDERSAPRERERSRSPAPRRRDSRERSRSPPRRRDDSPPRRRDDSPPRRRDDSPPRREPVDDLPPPRD</sequence>
<keyword evidence="2" id="KW-0507">mRNA processing</keyword>
<evidence type="ECO:0000256" key="4">
    <source>
        <dbReference type="ARBA" id="ARBA00022884"/>
    </source>
</evidence>
<evidence type="ECO:0000256" key="3">
    <source>
        <dbReference type="ARBA" id="ARBA00022737"/>
    </source>
</evidence>
<dbReference type="CDD" id="cd12339">
    <property type="entry name" value="RRM2_SRSF1_4_like"/>
    <property type="match status" value="1"/>
</dbReference>
<dbReference type="GeneID" id="37271670"/>
<dbReference type="PROSITE" id="PS50102">
    <property type="entry name" value="RRM"/>
    <property type="match status" value="2"/>
</dbReference>
<keyword evidence="5" id="KW-0539">Nucleus</keyword>
<dbReference type="RefSeq" id="XP_025598439.1">
    <property type="nucleotide sequence ID" value="XM_025744126.1"/>
</dbReference>